<protein>
    <submittedName>
        <fullName evidence="2">Uncharacterized protein</fullName>
    </submittedName>
</protein>
<feature type="region of interest" description="Disordered" evidence="1">
    <location>
        <begin position="117"/>
        <end position="218"/>
    </location>
</feature>
<evidence type="ECO:0000313" key="2">
    <source>
        <dbReference type="EMBL" id="KAK8984792.1"/>
    </source>
</evidence>
<evidence type="ECO:0000313" key="3">
    <source>
        <dbReference type="Proteomes" id="UP001396334"/>
    </source>
</evidence>
<sequence length="218" mass="24499">MVICGKWLKKRDIWGVKALYYLKSSCSLGDGLVLCWDNRSFVDLIGYWLVEWEIHIYVDHDVALPGIGQLTLSRLAPSVELAEGYNRDTTIDNGKDVNESEVDNVFDVSLTCSSSIPDVPSSKTTAPTLPPPLVPTKEPSTPHCSTKPHVPKLLAKPHISTPHVPSNKRRNEKVLGQFTKPTTRQSQQQEYQESKYQPESKEKQTESQEKQTRKGKLA</sequence>
<reference evidence="2 3" key="1">
    <citation type="journal article" date="2024" name="G3 (Bethesda)">
        <title>Genome assembly of Hibiscus sabdariffa L. provides insights into metabolisms of medicinal natural products.</title>
        <authorList>
            <person name="Kim T."/>
        </authorList>
    </citation>
    <scope>NUCLEOTIDE SEQUENCE [LARGE SCALE GENOMIC DNA]</scope>
    <source>
        <strain evidence="2">TK-2024</strain>
        <tissue evidence="2">Old leaves</tissue>
    </source>
</reference>
<keyword evidence="3" id="KW-1185">Reference proteome</keyword>
<accession>A0ABR2P8M9</accession>
<dbReference type="Proteomes" id="UP001396334">
    <property type="component" value="Unassembled WGS sequence"/>
</dbReference>
<evidence type="ECO:0000256" key="1">
    <source>
        <dbReference type="SAM" id="MobiDB-lite"/>
    </source>
</evidence>
<dbReference type="EMBL" id="JBBPBN010000075">
    <property type="protein sequence ID" value="KAK8984792.1"/>
    <property type="molecule type" value="Genomic_DNA"/>
</dbReference>
<name>A0ABR2P8M9_9ROSI</name>
<comment type="caution">
    <text evidence="2">The sequence shown here is derived from an EMBL/GenBank/DDBJ whole genome shotgun (WGS) entry which is preliminary data.</text>
</comment>
<proteinExistence type="predicted"/>
<organism evidence="2 3">
    <name type="scientific">Hibiscus sabdariffa</name>
    <name type="common">roselle</name>
    <dbReference type="NCBI Taxonomy" id="183260"/>
    <lineage>
        <taxon>Eukaryota</taxon>
        <taxon>Viridiplantae</taxon>
        <taxon>Streptophyta</taxon>
        <taxon>Embryophyta</taxon>
        <taxon>Tracheophyta</taxon>
        <taxon>Spermatophyta</taxon>
        <taxon>Magnoliopsida</taxon>
        <taxon>eudicotyledons</taxon>
        <taxon>Gunneridae</taxon>
        <taxon>Pentapetalae</taxon>
        <taxon>rosids</taxon>
        <taxon>malvids</taxon>
        <taxon>Malvales</taxon>
        <taxon>Malvaceae</taxon>
        <taxon>Malvoideae</taxon>
        <taxon>Hibiscus</taxon>
    </lineage>
</organism>
<feature type="compositionally biased region" description="Basic and acidic residues" evidence="1">
    <location>
        <begin position="192"/>
        <end position="212"/>
    </location>
</feature>
<gene>
    <name evidence="2" type="ORF">V6N11_020106</name>
</gene>